<sequence length="79" mass="9105">VDVRSPKGEAVDLFFHATFALIFAIYILMLFVAYCTARSGTPEGLYRIAQTMVMMYYFFIWTPAMVDETPKFDEMVDSI</sequence>
<feature type="transmembrane region" description="Helical" evidence="1">
    <location>
        <begin position="13"/>
        <end position="33"/>
    </location>
</feature>
<organism evidence="2 3">
    <name type="scientific">Prorocentrum cordatum</name>
    <dbReference type="NCBI Taxonomy" id="2364126"/>
    <lineage>
        <taxon>Eukaryota</taxon>
        <taxon>Sar</taxon>
        <taxon>Alveolata</taxon>
        <taxon>Dinophyceae</taxon>
        <taxon>Prorocentrales</taxon>
        <taxon>Prorocentraceae</taxon>
        <taxon>Prorocentrum</taxon>
    </lineage>
</organism>
<feature type="transmembrane region" description="Helical" evidence="1">
    <location>
        <begin position="45"/>
        <end position="66"/>
    </location>
</feature>
<feature type="non-terminal residue" evidence="2">
    <location>
        <position position="1"/>
    </location>
</feature>
<name>A0ABN9T987_9DINO</name>
<evidence type="ECO:0000313" key="3">
    <source>
        <dbReference type="Proteomes" id="UP001189429"/>
    </source>
</evidence>
<evidence type="ECO:0000313" key="2">
    <source>
        <dbReference type="EMBL" id="CAK0841433.1"/>
    </source>
</evidence>
<gene>
    <name evidence="2" type="ORF">PCOR1329_LOCUS36637</name>
</gene>
<keyword evidence="1" id="KW-0812">Transmembrane</keyword>
<evidence type="ECO:0000256" key="1">
    <source>
        <dbReference type="SAM" id="Phobius"/>
    </source>
</evidence>
<keyword evidence="3" id="KW-1185">Reference proteome</keyword>
<keyword evidence="1" id="KW-0472">Membrane</keyword>
<reference evidence="2" key="1">
    <citation type="submission" date="2023-10" db="EMBL/GenBank/DDBJ databases">
        <authorList>
            <person name="Chen Y."/>
            <person name="Shah S."/>
            <person name="Dougan E. K."/>
            <person name="Thang M."/>
            <person name="Chan C."/>
        </authorList>
    </citation>
    <scope>NUCLEOTIDE SEQUENCE [LARGE SCALE GENOMIC DNA]</scope>
</reference>
<feature type="non-terminal residue" evidence="2">
    <location>
        <position position="79"/>
    </location>
</feature>
<dbReference type="Proteomes" id="UP001189429">
    <property type="component" value="Unassembled WGS sequence"/>
</dbReference>
<proteinExistence type="predicted"/>
<protein>
    <submittedName>
        <fullName evidence="2">Uncharacterized protein</fullName>
    </submittedName>
</protein>
<dbReference type="EMBL" id="CAUYUJ010014455">
    <property type="protein sequence ID" value="CAK0841433.1"/>
    <property type="molecule type" value="Genomic_DNA"/>
</dbReference>
<accession>A0ABN9T987</accession>
<comment type="caution">
    <text evidence="2">The sequence shown here is derived from an EMBL/GenBank/DDBJ whole genome shotgun (WGS) entry which is preliminary data.</text>
</comment>
<keyword evidence="1" id="KW-1133">Transmembrane helix</keyword>